<accession>A0A5B9VYY1</accession>
<feature type="signal peptide" evidence="2">
    <location>
        <begin position="1"/>
        <end position="33"/>
    </location>
</feature>
<dbReference type="PANTHER" id="PTHR30006">
    <property type="entry name" value="THIAMINE-BINDING PERIPLASMIC PROTEIN-RELATED"/>
    <property type="match status" value="1"/>
</dbReference>
<dbReference type="InterPro" id="IPR026045">
    <property type="entry name" value="Ferric-bd"/>
</dbReference>
<dbReference type="AlphaFoldDB" id="A0A5B9VYY1"/>
<dbReference type="Proteomes" id="UP000324233">
    <property type="component" value="Chromosome"/>
</dbReference>
<keyword evidence="1 2" id="KW-0732">Signal</keyword>
<name>A0A5B9VYY1_9BACT</name>
<dbReference type="SUPFAM" id="SSF53850">
    <property type="entry name" value="Periplasmic binding protein-like II"/>
    <property type="match status" value="1"/>
</dbReference>
<feature type="chain" id="PRO_5022940567" evidence="2">
    <location>
        <begin position="34"/>
        <end position="359"/>
    </location>
</feature>
<dbReference type="OrthoDB" id="9791045at2"/>
<evidence type="ECO:0000256" key="2">
    <source>
        <dbReference type="SAM" id="SignalP"/>
    </source>
</evidence>
<dbReference type="Gene3D" id="3.40.190.10">
    <property type="entry name" value="Periplasmic binding protein-like II"/>
    <property type="match status" value="2"/>
</dbReference>
<dbReference type="PANTHER" id="PTHR30006:SF24">
    <property type="entry name" value="SLL0237 PROTEIN"/>
    <property type="match status" value="1"/>
</dbReference>
<keyword evidence="4" id="KW-1185">Reference proteome</keyword>
<evidence type="ECO:0000256" key="1">
    <source>
        <dbReference type="ARBA" id="ARBA00022729"/>
    </source>
</evidence>
<sequence precursor="true">MRNITPGRVRFPRPCLLLATWALVLPGCGSRLAPDDTTANLVRRDRDVVVYAALDREFSDPVLRDLGRELALAVQAKFDIESTKTVGLTNRIIDEAVRPRCDLLWNNEILNTIRLKERGLLRPFRPAHAGDIPPGYRDKDETWYGFSGRARILLVNTRLVAEKDRPTRLLQLCDPRWKGKVGIAKPLFGTTATHACCLFVAWGDGKAAAFFRDLKANGVQVFSGNKQVASAVGSGQIAVGLTDTDDAMGEVEAGAPVAIVYPDSKPGESGTLIIPNTIALIKASPHPEEAQRLADAILAPAVEERLSEGPSAQIPLLTSSRSTPRVQTPATVHAMTIDFEAAAKLWERVAAFLLAEFAE</sequence>
<gene>
    <name evidence="3" type="ORF">OJF2_20140</name>
</gene>
<reference evidence="3 4" key="1">
    <citation type="submission" date="2019-08" db="EMBL/GenBank/DDBJ databases">
        <title>Deep-cultivation of Planctomycetes and their phenomic and genomic characterization uncovers novel biology.</title>
        <authorList>
            <person name="Wiegand S."/>
            <person name="Jogler M."/>
            <person name="Boedeker C."/>
            <person name="Pinto D."/>
            <person name="Vollmers J."/>
            <person name="Rivas-Marin E."/>
            <person name="Kohn T."/>
            <person name="Peeters S.H."/>
            <person name="Heuer A."/>
            <person name="Rast P."/>
            <person name="Oberbeckmann S."/>
            <person name="Bunk B."/>
            <person name="Jeske O."/>
            <person name="Meyerdierks A."/>
            <person name="Storesund J.E."/>
            <person name="Kallscheuer N."/>
            <person name="Luecker S."/>
            <person name="Lage O.M."/>
            <person name="Pohl T."/>
            <person name="Merkel B.J."/>
            <person name="Hornburger P."/>
            <person name="Mueller R.-W."/>
            <person name="Bruemmer F."/>
            <person name="Labrenz M."/>
            <person name="Spormann A.M."/>
            <person name="Op den Camp H."/>
            <person name="Overmann J."/>
            <person name="Amann R."/>
            <person name="Jetten M.S.M."/>
            <person name="Mascher T."/>
            <person name="Medema M.H."/>
            <person name="Devos D.P."/>
            <person name="Kaster A.-K."/>
            <person name="Ovreas L."/>
            <person name="Rohde M."/>
            <person name="Galperin M.Y."/>
            <person name="Jogler C."/>
        </authorList>
    </citation>
    <scope>NUCLEOTIDE SEQUENCE [LARGE SCALE GENOMIC DNA]</scope>
    <source>
        <strain evidence="3 4">OJF2</strain>
    </source>
</reference>
<dbReference type="EMBL" id="CP042997">
    <property type="protein sequence ID" value="QEH33512.1"/>
    <property type="molecule type" value="Genomic_DNA"/>
</dbReference>
<proteinExistence type="predicted"/>
<dbReference type="KEGG" id="agv:OJF2_20140"/>
<evidence type="ECO:0000313" key="4">
    <source>
        <dbReference type="Proteomes" id="UP000324233"/>
    </source>
</evidence>
<dbReference type="Pfam" id="PF13343">
    <property type="entry name" value="SBP_bac_6"/>
    <property type="match status" value="1"/>
</dbReference>
<protein>
    <submittedName>
        <fullName evidence="3">Putative binding protein component of ABC iron transporter</fullName>
    </submittedName>
</protein>
<dbReference type="CDD" id="cd13518">
    <property type="entry name" value="PBP2_Fe3_thiamine_like"/>
    <property type="match status" value="1"/>
</dbReference>
<organism evidence="3 4">
    <name type="scientific">Aquisphaera giovannonii</name>
    <dbReference type="NCBI Taxonomy" id="406548"/>
    <lineage>
        <taxon>Bacteria</taxon>
        <taxon>Pseudomonadati</taxon>
        <taxon>Planctomycetota</taxon>
        <taxon>Planctomycetia</taxon>
        <taxon>Isosphaerales</taxon>
        <taxon>Isosphaeraceae</taxon>
        <taxon>Aquisphaera</taxon>
    </lineage>
</organism>
<evidence type="ECO:0000313" key="3">
    <source>
        <dbReference type="EMBL" id="QEH33512.1"/>
    </source>
</evidence>
<dbReference type="PIRSF" id="PIRSF002825">
    <property type="entry name" value="CfbpA"/>
    <property type="match status" value="1"/>
</dbReference>